<dbReference type="SMART" id="SM00354">
    <property type="entry name" value="HTH_LACI"/>
    <property type="match status" value="1"/>
</dbReference>
<organism evidence="5 6">
    <name type="scientific">Pseudonocardia adelaidensis</name>
    <dbReference type="NCBI Taxonomy" id="648754"/>
    <lineage>
        <taxon>Bacteria</taxon>
        <taxon>Bacillati</taxon>
        <taxon>Actinomycetota</taxon>
        <taxon>Actinomycetes</taxon>
        <taxon>Pseudonocardiales</taxon>
        <taxon>Pseudonocardiaceae</taxon>
        <taxon>Pseudonocardia</taxon>
    </lineage>
</organism>
<name>A0ABP9NLH1_9PSEU</name>
<dbReference type="Pfam" id="PF00356">
    <property type="entry name" value="LacI"/>
    <property type="match status" value="1"/>
</dbReference>
<protein>
    <submittedName>
        <fullName evidence="5">LacI family DNA-binding transcriptional regulator</fullName>
    </submittedName>
</protein>
<dbReference type="Pfam" id="PF13377">
    <property type="entry name" value="Peripla_BP_3"/>
    <property type="match status" value="1"/>
</dbReference>
<accession>A0ABP9NLH1</accession>
<evidence type="ECO:0000256" key="3">
    <source>
        <dbReference type="ARBA" id="ARBA00023163"/>
    </source>
</evidence>
<keyword evidence="6" id="KW-1185">Reference proteome</keyword>
<dbReference type="CDD" id="cd01392">
    <property type="entry name" value="HTH_LacI"/>
    <property type="match status" value="1"/>
</dbReference>
<dbReference type="PANTHER" id="PTHR30146:SF109">
    <property type="entry name" value="HTH-TYPE TRANSCRIPTIONAL REGULATOR GALS"/>
    <property type="match status" value="1"/>
</dbReference>
<evidence type="ECO:0000256" key="2">
    <source>
        <dbReference type="ARBA" id="ARBA00023125"/>
    </source>
</evidence>
<dbReference type="GO" id="GO:0003677">
    <property type="term" value="F:DNA binding"/>
    <property type="evidence" value="ECO:0007669"/>
    <property type="project" value="UniProtKB-KW"/>
</dbReference>
<dbReference type="Gene3D" id="3.40.50.2300">
    <property type="match status" value="2"/>
</dbReference>
<evidence type="ECO:0000259" key="4">
    <source>
        <dbReference type="PROSITE" id="PS50932"/>
    </source>
</evidence>
<evidence type="ECO:0000313" key="5">
    <source>
        <dbReference type="EMBL" id="GAA5123587.1"/>
    </source>
</evidence>
<dbReference type="PANTHER" id="PTHR30146">
    <property type="entry name" value="LACI-RELATED TRANSCRIPTIONAL REPRESSOR"/>
    <property type="match status" value="1"/>
</dbReference>
<reference evidence="6" key="1">
    <citation type="journal article" date="2019" name="Int. J. Syst. Evol. Microbiol.">
        <title>The Global Catalogue of Microorganisms (GCM) 10K type strain sequencing project: providing services to taxonomists for standard genome sequencing and annotation.</title>
        <authorList>
            <consortium name="The Broad Institute Genomics Platform"/>
            <consortium name="The Broad Institute Genome Sequencing Center for Infectious Disease"/>
            <person name="Wu L."/>
            <person name="Ma J."/>
        </authorList>
    </citation>
    <scope>NUCLEOTIDE SEQUENCE [LARGE SCALE GENOMIC DNA]</scope>
    <source>
        <strain evidence="6">JCM 18302</strain>
    </source>
</reference>
<comment type="caution">
    <text evidence="5">The sequence shown here is derived from an EMBL/GenBank/DDBJ whole genome shotgun (WGS) entry which is preliminary data.</text>
</comment>
<dbReference type="RefSeq" id="WP_345606220.1">
    <property type="nucleotide sequence ID" value="NZ_BAABJO010000012.1"/>
</dbReference>
<proteinExistence type="predicted"/>
<dbReference type="PROSITE" id="PS00356">
    <property type="entry name" value="HTH_LACI_1"/>
    <property type="match status" value="1"/>
</dbReference>
<keyword evidence="1" id="KW-0805">Transcription regulation</keyword>
<dbReference type="PROSITE" id="PS50932">
    <property type="entry name" value="HTH_LACI_2"/>
    <property type="match status" value="1"/>
</dbReference>
<sequence>MPESGARRATGRHGAPVMVDVAALAGVSYQTVSRVINDQPGVRDSTRERVLAAMRELGYRPSPAARSLASGRSRMIGIVTIGSDLYGPATTLRGVETAVRDAGYSVSTESLSRFDRASALAAVERMTAQRVEGILAIDPEVDAATALREMSPTVPLMVLRGGLDAVTAGVQFDSTAGAHNAVRHLLDLGHPTVRHLAGPQRFEAARTRVRGWRAALEEAGAPVHEPLQGDWSARSGYATGQVLAADPDVSAVFAANDQMAVGLMLALHEAGRAVPGDVSVIGFDDIPEAAYLIPPLTTLRQDFIDEGRRAVAMLLAQIEHPGAAEPIPVRMVPDLIVRSSTGRYMPRPTTGGPPR</sequence>
<dbReference type="CDD" id="cd01574">
    <property type="entry name" value="PBP1_LacI"/>
    <property type="match status" value="1"/>
</dbReference>
<dbReference type="Proteomes" id="UP001500804">
    <property type="component" value="Unassembled WGS sequence"/>
</dbReference>
<dbReference type="InterPro" id="IPR028082">
    <property type="entry name" value="Peripla_BP_I"/>
</dbReference>
<gene>
    <name evidence="5" type="ORF">GCM10023320_35490</name>
</gene>
<feature type="domain" description="HTH lacI-type" evidence="4">
    <location>
        <begin position="16"/>
        <end position="70"/>
    </location>
</feature>
<keyword evidence="2 5" id="KW-0238">DNA-binding</keyword>
<dbReference type="InterPro" id="IPR000843">
    <property type="entry name" value="HTH_LacI"/>
</dbReference>
<evidence type="ECO:0000313" key="6">
    <source>
        <dbReference type="Proteomes" id="UP001500804"/>
    </source>
</evidence>
<dbReference type="SUPFAM" id="SSF47413">
    <property type="entry name" value="lambda repressor-like DNA-binding domains"/>
    <property type="match status" value="1"/>
</dbReference>
<dbReference type="Gene3D" id="1.10.260.40">
    <property type="entry name" value="lambda repressor-like DNA-binding domains"/>
    <property type="match status" value="1"/>
</dbReference>
<evidence type="ECO:0000256" key="1">
    <source>
        <dbReference type="ARBA" id="ARBA00023015"/>
    </source>
</evidence>
<keyword evidence="3" id="KW-0804">Transcription</keyword>
<dbReference type="InterPro" id="IPR046335">
    <property type="entry name" value="LacI/GalR-like_sensor"/>
</dbReference>
<dbReference type="EMBL" id="BAABJO010000012">
    <property type="protein sequence ID" value="GAA5123587.1"/>
    <property type="molecule type" value="Genomic_DNA"/>
</dbReference>
<dbReference type="SUPFAM" id="SSF53822">
    <property type="entry name" value="Periplasmic binding protein-like I"/>
    <property type="match status" value="1"/>
</dbReference>
<dbReference type="InterPro" id="IPR010982">
    <property type="entry name" value="Lambda_DNA-bd_dom_sf"/>
</dbReference>